<gene>
    <name evidence="1" type="ORF">EXIGLDRAFT_570546</name>
</gene>
<organism evidence="1 2">
    <name type="scientific">Exidia glandulosa HHB12029</name>
    <dbReference type="NCBI Taxonomy" id="1314781"/>
    <lineage>
        <taxon>Eukaryota</taxon>
        <taxon>Fungi</taxon>
        <taxon>Dikarya</taxon>
        <taxon>Basidiomycota</taxon>
        <taxon>Agaricomycotina</taxon>
        <taxon>Agaricomycetes</taxon>
        <taxon>Auriculariales</taxon>
        <taxon>Exidiaceae</taxon>
        <taxon>Exidia</taxon>
    </lineage>
</organism>
<accession>A0A165CS16</accession>
<evidence type="ECO:0000313" key="2">
    <source>
        <dbReference type="Proteomes" id="UP000077266"/>
    </source>
</evidence>
<dbReference type="Proteomes" id="UP000077266">
    <property type="component" value="Unassembled WGS sequence"/>
</dbReference>
<dbReference type="EMBL" id="KV426294">
    <property type="protein sequence ID" value="KZV83000.1"/>
    <property type="molecule type" value="Genomic_DNA"/>
</dbReference>
<keyword evidence="2" id="KW-1185">Reference proteome</keyword>
<proteinExistence type="predicted"/>
<evidence type="ECO:0000313" key="1">
    <source>
        <dbReference type="EMBL" id="KZV83000.1"/>
    </source>
</evidence>
<sequence>RDVEKVDRQDDRAAARLLSSDVLEYHLGRYPHRHGVALYLFFMGELFDAWQNRRLTHAVRILMVLRCRYFLTVWRQHIVSHPDHSLHRNFISRESYDIFITLCDSLVSLILVYRELYADYPLLPWLHSTESVEHIFGVLRQLKADFTFWDFLTLVPKLSSILGGTFITLSEEERANRTAAGYWHTYLDSRDIDLEALVTWPSDELLDRLTDRAFADVVPIMELVGIDATAML</sequence>
<dbReference type="InParanoid" id="A0A165CS16"/>
<feature type="non-terminal residue" evidence="1">
    <location>
        <position position="232"/>
    </location>
</feature>
<reference evidence="1 2" key="1">
    <citation type="journal article" date="2016" name="Mol. Biol. Evol.">
        <title>Comparative Genomics of Early-Diverging Mushroom-Forming Fungi Provides Insights into the Origins of Lignocellulose Decay Capabilities.</title>
        <authorList>
            <person name="Nagy L.G."/>
            <person name="Riley R."/>
            <person name="Tritt A."/>
            <person name="Adam C."/>
            <person name="Daum C."/>
            <person name="Floudas D."/>
            <person name="Sun H."/>
            <person name="Yadav J.S."/>
            <person name="Pangilinan J."/>
            <person name="Larsson K.H."/>
            <person name="Matsuura K."/>
            <person name="Barry K."/>
            <person name="Labutti K."/>
            <person name="Kuo R."/>
            <person name="Ohm R.A."/>
            <person name="Bhattacharya S.S."/>
            <person name="Shirouzu T."/>
            <person name="Yoshinaga Y."/>
            <person name="Martin F.M."/>
            <person name="Grigoriev I.V."/>
            <person name="Hibbett D.S."/>
        </authorList>
    </citation>
    <scope>NUCLEOTIDE SEQUENCE [LARGE SCALE GENOMIC DNA]</scope>
    <source>
        <strain evidence="1 2">HHB12029</strain>
    </source>
</reference>
<name>A0A165CS16_EXIGL</name>
<feature type="non-terminal residue" evidence="1">
    <location>
        <position position="1"/>
    </location>
</feature>
<dbReference type="AlphaFoldDB" id="A0A165CS16"/>
<protein>
    <submittedName>
        <fullName evidence="1">Uncharacterized protein</fullName>
    </submittedName>
</protein>
<dbReference type="OrthoDB" id="3268677at2759"/>